<evidence type="ECO:0000313" key="2">
    <source>
        <dbReference type="Proteomes" id="UP000004949"/>
    </source>
</evidence>
<accession>G6XJ58</accession>
<keyword evidence="2" id="KW-1185">Reference proteome</keyword>
<sequence length="60" mass="6856">MIDIVQSRLTCLLFCVLKPTACVAHLHSLSVSFFQSAGNRKMVPLRKTRRKRQLTFSHPS</sequence>
<name>G6XJ58_9PROT</name>
<proteinExistence type="predicted"/>
<reference evidence="1 2" key="1">
    <citation type="submission" date="2011-10" db="EMBL/GenBank/DDBJ databases">
        <title>Genome sequence of Gluconobacter morbifer G707, isolated from Drosophila gut.</title>
        <authorList>
            <person name="Lee W.-J."/>
            <person name="Kim E.-K."/>
        </authorList>
    </citation>
    <scope>NUCLEOTIDE SEQUENCE [LARGE SCALE GENOMIC DNA]</scope>
    <source>
        <strain evidence="1 2">G707</strain>
    </source>
</reference>
<evidence type="ECO:0000313" key="1">
    <source>
        <dbReference type="EMBL" id="EHH68174.1"/>
    </source>
</evidence>
<gene>
    <name evidence="1" type="ORF">GMO_15240</name>
</gene>
<dbReference type="EMBL" id="AGQV01000004">
    <property type="protein sequence ID" value="EHH68174.1"/>
    <property type="molecule type" value="Genomic_DNA"/>
</dbReference>
<dbReference type="Proteomes" id="UP000004949">
    <property type="component" value="Unassembled WGS sequence"/>
</dbReference>
<dbReference type="AlphaFoldDB" id="G6XJ58"/>
<protein>
    <submittedName>
        <fullName evidence="1">Uncharacterized protein</fullName>
    </submittedName>
</protein>
<organism evidence="1 2">
    <name type="scientific">Gluconobacter morbifer G707</name>
    <dbReference type="NCBI Taxonomy" id="1088869"/>
    <lineage>
        <taxon>Bacteria</taxon>
        <taxon>Pseudomonadati</taxon>
        <taxon>Pseudomonadota</taxon>
        <taxon>Alphaproteobacteria</taxon>
        <taxon>Acetobacterales</taxon>
        <taxon>Acetobacteraceae</taxon>
        <taxon>Gluconobacter</taxon>
    </lineage>
</organism>
<dbReference type="STRING" id="1088869.GMO_15240"/>
<comment type="caution">
    <text evidence="1">The sequence shown here is derived from an EMBL/GenBank/DDBJ whole genome shotgun (WGS) entry which is preliminary data.</text>
</comment>